<dbReference type="PROSITE" id="PS50089">
    <property type="entry name" value="ZF_RING_2"/>
    <property type="match status" value="1"/>
</dbReference>
<dbReference type="SUPFAM" id="SSF57850">
    <property type="entry name" value="RING/U-box"/>
    <property type="match status" value="1"/>
</dbReference>
<dbReference type="STRING" id="1071383.J7S2P5"/>
<dbReference type="GO" id="GO:0016020">
    <property type="term" value="C:membrane"/>
    <property type="evidence" value="ECO:0007669"/>
    <property type="project" value="UniProtKB-SubCell"/>
</dbReference>
<evidence type="ECO:0000256" key="5">
    <source>
        <dbReference type="ARBA" id="ARBA00022723"/>
    </source>
</evidence>
<keyword evidence="3" id="KW-0808">Transferase</keyword>
<sequence length="162" mass="18869">MCNTEEHNIETANAEDSEERRESRAQFQELFEQFGRNNPQFNPELIELFQNMLSPLLQSQWHPEDREKGCSQEFIDSLPRVPRNKVPLTDTCSICFERFGNDNYPLLAQLPHCGHIFDLQCISMWLSNQVTCPMCRDVVNGHKVQDLDTSKAELEEDWGMYG</sequence>
<evidence type="ECO:0000256" key="11">
    <source>
        <dbReference type="PROSITE-ProRule" id="PRU00175"/>
    </source>
</evidence>
<dbReference type="HOGENOM" id="CLU_076142_1_0_1"/>
<reference evidence="15" key="2">
    <citation type="submission" date="2012-08" db="EMBL/GenBank/DDBJ databases">
        <title>Genome sequence of Kazachstania naganishii.</title>
        <authorList>
            <person name="Gordon J.L."/>
            <person name="Armisen D."/>
            <person name="Proux-Wera E."/>
            <person name="OhEigeartaigh S.S."/>
            <person name="Byrne K.P."/>
            <person name="Wolfe K.H."/>
        </authorList>
    </citation>
    <scope>NUCLEOTIDE SEQUENCE [LARGE SCALE GENOMIC DNA]</scope>
    <source>
        <strain evidence="15">ATCC MYA-139 / BCRC 22969 / CBS 8797 / CCRC 22969 / KCTC 17520 / NBRC 10181 / NCYC 3082</strain>
    </source>
</reference>
<dbReference type="RefSeq" id="XP_022466412.1">
    <property type="nucleotide sequence ID" value="XM_022610080.1"/>
</dbReference>
<evidence type="ECO:0000256" key="4">
    <source>
        <dbReference type="ARBA" id="ARBA00022692"/>
    </source>
</evidence>
<evidence type="ECO:0000256" key="9">
    <source>
        <dbReference type="ARBA" id="ARBA00022989"/>
    </source>
</evidence>
<evidence type="ECO:0000313" key="15">
    <source>
        <dbReference type="Proteomes" id="UP000006310"/>
    </source>
</evidence>
<keyword evidence="15" id="KW-1185">Reference proteome</keyword>
<keyword evidence="8" id="KW-0862">Zinc</keyword>
<name>J7S2P5_HUIN7</name>
<dbReference type="Pfam" id="PF13639">
    <property type="entry name" value="zf-RING_2"/>
    <property type="match status" value="1"/>
</dbReference>
<dbReference type="OrthoDB" id="8062037at2759"/>
<reference evidence="14 15" key="1">
    <citation type="journal article" date="2011" name="Proc. Natl. Acad. Sci. U.S.A.">
        <title>Evolutionary erosion of yeast sex chromosomes by mating-type switching accidents.</title>
        <authorList>
            <person name="Gordon J.L."/>
            <person name="Armisen D."/>
            <person name="Proux-Wera E."/>
            <person name="Oheigeartaigh S.S."/>
            <person name="Byrne K.P."/>
            <person name="Wolfe K.H."/>
        </authorList>
    </citation>
    <scope>NUCLEOTIDE SEQUENCE [LARGE SCALE GENOMIC DNA]</scope>
    <source>
        <strain evidence="15">ATCC MYA-139 / BCRC 22969 / CBS 8797 / CCRC 22969 / KCTC 17520 / NBRC 10181 / NCYC 3082</strain>
    </source>
</reference>
<keyword evidence="9" id="KW-1133">Transmembrane helix</keyword>
<comment type="pathway">
    <text evidence="2">Protein modification; protein ubiquitination.</text>
</comment>
<evidence type="ECO:0000259" key="13">
    <source>
        <dbReference type="PROSITE" id="PS50089"/>
    </source>
</evidence>
<dbReference type="KEGG" id="kng:KNAG_0J00850"/>
<dbReference type="eggNOG" id="KOG0800">
    <property type="taxonomic scope" value="Eukaryota"/>
</dbReference>
<evidence type="ECO:0000256" key="3">
    <source>
        <dbReference type="ARBA" id="ARBA00022679"/>
    </source>
</evidence>
<organism evidence="14 15">
    <name type="scientific">Huiozyma naganishii (strain ATCC MYA-139 / BCRC 22969 / CBS 8797 / KCTC 17520 / NBRC 10181 / NCYC 3082 / Yp74L-3)</name>
    <name type="common">Yeast</name>
    <name type="synonym">Kazachstania naganishii</name>
    <dbReference type="NCBI Taxonomy" id="1071383"/>
    <lineage>
        <taxon>Eukaryota</taxon>
        <taxon>Fungi</taxon>
        <taxon>Dikarya</taxon>
        <taxon>Ascomycota</taxon>
        <taxon>Saccharomycotina</taxon>
        <taxon>Saccharomycetes</taxon>
        <taxon>Saccharomycetales</taxon>
        <taxon>Saccharomycetaceae</taxon>
        <taxon>Huiozyma</taxon>
    </lineage>
</organism>
<protein>
    <recommendedName>
        <fullName evidence="13">RING-type domain-containing protein</fullName>
    </recommendedName>
</protein>
<evidence type="ECO:0000256" key="12">
    <source>
        <dbReference type="SAM" id="MobiDB-lite"/>
    </source>
</evidence>
<proteinExistence type="predicted"/>
<accession>J7S2P5</accession>
<evidence type="ECO:0000256" key="6">
    <source>
        <dbReference type="ARBA" id="ARBA00022771"/>
    </source>
</evidence>
<evidence type="ECO:0000256" key="1">
    <source>
        <dbReference type="ARBA" id="ARBA00004167"/>
    </source>
</evidence>
<dbReference type="OMA" id="EEDWGMY"/>
<dbReference type="GO" id="GO:0008270">
    <property type="term" value="F:zinc ion binding"/>
    <property type="evidence" value="ECO:0007669"/>
    <property type="project" value="UniProtKB-KW"/>
</dbReference>
<dbReference type="InterPro" id="IPR001841">
    <property type="entry name" value="Znf_RING"/>
</dbReference>
<dbReference type="Proteomes" id="UP000006310">
    <property type="component" value="Chromosome 10"/>
</dbReference>
<dbReference type="Gene3D" id="3.30.40.10">
    <property type="entry name" value="Zinc/RING finger domain, C3HC4 (zinc finger)"/>
    <property type="match status" value="1"/>
</dbReference>
<dbReference type="PANTHER" id="PTHR45768">
    <property type="entry name" value="E3 UBIQUITIN-PROTEIN LIGASE RNF13-LIKE"/>
    <property type="match status" value="1"/>
</dbReference>
<dbReference type="EMBL" id="HE978323">
    <property type="protein sequence ID" value="CCK72167.1"/>
    <property type="molecule type" value="Genomic_DNA"/>
</dbReference>
<dbReference type="GO" id="GO:0016740">
    <property type="term" value="F:transferase activity"/>
    <property type="evidence" value="ECO:0007669"/>
    <property type="project" value="UniProtKB-KW"/>
</dbReference>
<keyword evidence="10" id="KW-0472">Membrane</keyword>
<keyword evidence="4" id="KW-0812">Transmembrane</keyword>
<dbReference type="SMART" id="SM00184">
    <property type="entry name" value="RING"/>
    <property type="match status" value="1"/>
</dbReference>
<dbReference type="PANTHER" id="PTHR45768:SF18">
    <property type="entry name" value="RING-H2 FINGER PROTEIN ATL47-RELATED"/>
    <property type="match status" value="1"/>
</dbReference>
<dbReference type="AlphaFoldDB" id="J7S2P5"/>
<evidence type="ECO:0000256" key="7">
    <source>
        <dbReference type="ARBA" id="ARBA00022786"/>
    </source>
</evidence>
<keyword evidence="7" id="KW-0833">Ubl conjugation pathway</keyword>
<evidence type="ECO:0000313" key="14">
    <source>
        <dbReference type="EMBL" id="CCK72167.1"/>
    </source>
</evidence>
<comment type="subcellular location">
    <subcellularLocation>
        <location evidence="1">Membrane</location>
        <topology evidence="1">Single-pass membrane protein</topology>
    </subcellularLocation>
</comment>
<evidence type="ECO:0000256" key="10">
    <source>
        <dbReference type="ARBA" id="ARBA00023136"/>
    </source>
</evidence>
<gene>
    <name evidence="14" type="primary">KNAG0J00850</name>
    <name evidence="14" type="ordered locus">KNAG_0J00850</name>
</gene>
<evidence type="ECO:0000256" key="2">
    <source>
        <dbReference type="ARBA" id="ARBA00004906"/>
    </source>
</evidence>
<keyword evidence="5" id="KW-0479">Metal-binding</keyword>
<evidence type="ECO:0000256" key="8">
    <source>
        <dbReference type="ARBA" id="ARBA00022833"/>
    </source>
</evidence>
<feature type="domain" description="RING-type" evidence="13">
    <location>
        <begin position="92"/>
        <end position="136"/>
    </location>
</feature>
<dbReference type="InterPro" id="IPR013083">
    <property type="entry name" value="Znf_RING/FYVE/PHD"/>
</dbReference>
<keyword evidence="6 11" id="KW-0863">Zinc-finger</keyword>
<dbReference type="GeneID" id="34527922"/>
<feature type="region of interest" description="Disordered" evidence="12">
    <location>
        <begin position="1"/>
        <end position="24"/>
    </location>
</feature>